<comment type="caution">
    <text evidence="1">The sequence shown here is derived from an EMBL/GenBank/DDBJ whole genome shotgun (WGS) entry which is preliminary data.</text>
</comment>
<dbReference type="EMBL" id="JBGEWD010000004">
    <property type="protein sequence ID" value="MEY7999732.1"/>
    <property type="molecule type" value="Genomic_DNA"/>
</dbReference>
<proteinExistence type="predicted"/>
<name>A0ABV4BLR6_9CLOT</name>
<dbReference type="RefSeq" id="WP_369703619.1">
    <property type="nucleotide sequence ID" value="NZ_JBGEWD010000004.1"/>
</dbReference>
<evidence type="ECO:0000313" key="2">
    <source>
        <dbReference type="Proteomes" id="UP001564657"/>
    </source>
</evidence>
<accession>A0ABV4BLR6</accession>
<evidence type="ECO:0000313" key="1">
    <source>
        <dbReference type="EMBL" id="MEY7999732.1"/>
    </source>
</evidence>
<dbReference type="Proteomes" id="UP001564657">
    <property type="component" value="Unassembled WGS sequence"/>
</dbReference>
<organism evidence="1 2">
    <name type="scientific">Clostridium moutaii</name>
    <dbReference type="NCBI Taxonomy" id="3240932"/>
    <lineage>
        <taxon>Bacteria</taxon>
        <taxon>Bacillati</taxon>
        <taxon>Bacillota</taxon>
        <taxon>Clostridia</taxon>
        <taxon>Eubacteriales</taxon>
        <taxon>Clostridiaceae</taxon>
        <taxon>Clostridium</taxon>
    </lineage>
</organism>
<keyword evidence="2" id="KW-1185">Reference proteome</keyword>
<gene>
    <name evidence="1" type="ORF">AB8U03_05835</name>
</gene>
<reference evidence="1 2" key="1">
    <citation type="submission" date="2024-08" db="EMBL/GenBank/DDBJ databases">
        <title>Clostridium lapicellarii sp. nov., and Clostridium renhuaiense sp. nov., two species isolated from the mud in a fermentation cellar used for producing sauce-flavour Chinese liquors.</title>
        <authorList>
            <person name="Yang F."/>
            <person name="Wang H."/>
            <person name="Chen L.Q."/>
            <person name="Zhou N."/>
            <person name="Lu J.J."/>
            <person name="Pu X.X."/>
            <person name="Wan B."/>
            <person name="Wang L."/>
            <person name="Liu S.J."/>
        </authorList>
    </citation>
    <scope>NUCLEOTIDE SEQUENCE [LARGE SCALE GENOMIC DNA]</scope>
    <source>
        <strain evidence="1 2">MT-5</strain>
    </source>
</reference>
<protein>
    <submittedName>
        <fullName evidence="1">Uncharacterized protein</fullName>
    </submittedName>
</protein>
<sequence>MKRKRKGLKIIVTNPEEIPAAEERFMELFLRLNRDKILKCIEDLNKK</sequence>